<dbReference type="PROSITE" id="PS50089">
    <property type="entry name" value="ZF_RING_2"/>
    <property type="match status" value="1"/>
</dbReference>
<dbReference type="Pfam" id="PF13639">
    <property type="entry name" value="zf-RING_2"/>
    <property type="match status" value="1"/>
</dbReference>
<dbReference type="InterPro" id="IPR051826">
    <property type="entry name" value="E3_ubiquitin-ligase_domain"/>
</dbReference>
<dbReference type="InterPro" id="IPR013083">
    <property type="entry name" value="Znf_RING/FYVE/PHD"/>
</dbReference>
<dbReference type="GO" id="GO:0061630">
    <property type="term" value="F:ubiquitin protein ligase activity"/>
    <property type="evidence" value="ECO:0007669"/>
    <property type="project" value="TreeGrafter"/>
</dbReference>
<dbReference type="AlphaFoldDB" id="A0A0V0QQF9"/>
<keyword evidence="1" id="KW-0863">Zinc-finger</keyword>
<dbReference type="GO" id="GO:0008270">
    <property type="term" value="F:zinc ion binding"/>
    <property type="evidence" value="ECO:0007669"/>
    <property type="project" value="UniProtKB-KW"/>
</dbReference>
<sequence length="370" mass="44110">MRTAFQFQIDYRITGNRAGNNQQQASQNQYQQIQQNSNGNRNQIPRSPLNNRQSLRNNFFEQNYGPNRNQRNLVECTFCNRKMSENELTAHWNSQCNMGRQRRNQNQNQHLFDEYGQHFQEQQEEENDEYLGLNTRFQFSRNNRNQNINSQIPLNRNNNSNNLNFNSSTNRRQSQQNNVNYNNNSNRNSISNLNNNNRQIGRNFSIRRINNNNNNNANLLVRSPQQQQISRQALLNNLLEDYRNYDLERHWDQDFHINSSDSDSNGSPERLLSPPRESLLQRQFRIRQQKMKEKQEKKKIVAKIYKTISITGEICKKLKKAEIDCAICLSGFEKLQTQAEMPCKHKFHKKCIDEWLVQKQECPLCKRKYK</sequence>
<dbReference type="OrthoDB" id="439844at2759"/>
<feature type="region of interest" description="Disordered" evidence="2">
    <location>
        <begin position="147"/>
        <end position="197"/>
    </location>
</feature>
<dbReference type="SUPFAM" id="SSF57850">
    <property type="entry name" value="RING/U-box"/>
    <property type="match status" value="1"/>
</dbReference>
<dbReference type="Gene3D" id="3.30.40.10">
    <property type="entry name" value="Zinc/RING finger domain, C3HC4 (zinc finger)"/>
    <property type="match status" value="1"/>
</dbReference>
<dbReference type="CDD" id="cd16454">
    <property type="entry name" value="RING-H2_PA-TM-RING"/>
    <property type="match status" value="1"/>
</dbReference>
<protein>
    <recommendedName>
        <fullName evidence="3">RING-type domain-containing protein</fullName>
    </recommendedName>
</protein>
<dbReference type="PANTHER" id="PTHR22765:SF434">
    <property type="entry name" value="GB|AAD18119.1-RELATED"/>
    <property type="match status" value="1"/>
</dbReference>
<evidence type="ECO:0000313" key="5">
    <source>
        <dbReference type="Proteomes" id="UP000054937"/>
    </source>
</evidence>
<dbReference type="EMBL" id="LDAU01000114">
    <property type="protein sequence ID" value="KRX04542.1"/>
    <property type="molecule type" value="Genomic_DNA"/>
</dbReference>
<dbReference type="InterPro" id="IPR001841">
    <property type="entry name" value="Znf_RING"/>
</dbReference>
<feature type="domain" description="RING-type" evidence="3">
    <location>
        <begin position="325"/>
        <end position="366"/>
    </location>
</feature>
<keyword evidence="1" id="KW-0479">Metal-binding</keyword>
<evidence type="ECO:0000256" key="2">
    <source>
        <dbReference type="SAM" id="MobiDB-lite"/>
    </source>
</evidence>
<keyword evidence="5" id="KW-1185">Reference proteome</keyword>
<dbReference type="GO" id="GO:0006511">
    <property type="term" value="P:ubiquitin-dependent protein catabolic process"/>
    <property type="evidence" value="ECO:0007669"/>
    <property type="project" value="TreeGrafter"/>
</dbReference>
<gene>
    <name evidence="4" type="ORF">PPERSA_04357</name>
</gene>
<accession>A0A0V0QQF9</accession>
<dbReference type="InParanoid" id="A0A0V0QQF9"/>
<dbReference type="SMART" id="SM00184">
    <property type="entry name" value="RING"/>
    <property type="match status" value="1"/>
</dbReference>
<comment type="caution">
    <text evidence="4">The sequence shown here is derived from an EMBL/GenBank/DDBJ whole genome shotgun (WGS) entry which is preliminary data.</text>
</comment>
<organism evidence="4 5">
    <name type="scientific">Pseudocohnilembus persalinus</name>
    <name type="common">Ciliate</name>
    <dbReference type="NCBI Taxonomy" id="266149"/>
    <lineage>
        <taxon>Eukaryota</taxon>
        <taxon>Sar</taxon>
        <taxon>Alveolata</taxon>
        <taxon>Ciliophora</taxon>
        <taxon>Intramacronucleata</taxon>
        <taxon>Oligohymenophorea</taxon>
        <taxon>Scuticociliatia</taxon>
        <taxon>Philasterida</taxon>
        <taxon>Pseudocohnilembidae</taxon>
        <taxon>Pseudocohnilembus</taxon>
    </lineage>
</organism>
<proteinExistence type="predicted"/>
<evidence type="ECO:0000259" key="3">
    <source>
        <dbReference type="PROSITE" id="PS50089"/>
    </source>
</evidence>
<keyword evidence="1" id="KW-0862">Zinc</keyword>
<evidence type="ECO:0000313" key="4">
    <source>
        <dbReference type="EMBL" id="KRX04542.1"/>
    </source>
</evidence>
<reference evidence="4 5" key="1">
    <citation type="journal article" date="2015" name="Sci. Rep.">
        <title>Genome of the facultative scuticociliatosis pathogen Pseudocohnilembus persalinus provides insight into its virulence through horizontal gene transfer.</title>
        <authorList>
            <person name="Xiong J."/>
            <person name="Wang G."/>
            <person name="Cheng J."/>
            <person name="Tian M."/>
            <person name="Pan X."/>
            <person name="Warren A."/>
            <person name="Jiang C."/>
            <person name="Yuan D."/>
            <person name="Miao W."/>
        </authorList>
    </citation>
    <scope>NUCLEOTIDE SEQUENCE [LARGE SCALE GENOMIC DNA]</scope>
    <source>
        <strain evidence="4">36N120E</strain>
    </source>
</reference>
<dbReference type="OMA" id="QNCQICH"/>
<dbReference type="Proteomes" id="UP000054937">
    <property type="component" value="Unassembled WGS sequence"/>
</dbReference>
<name>A0A0V0QQF9_PSEPJ</name>
<dbReference type="PANTHER" id="PTHR22765">
    <property type="entry name" value="RING FINGER AND PROTEASE ASSOCIATED DOMAIN-CONTAINING"/>
    <property type="match status" value="1"/>
</dbReference>
<evidence type="ECO:0000256" key="1">
    <source>
        <dbReference type="PROSITE-ProRule" id="PRU00175"/>
    </source>
</evidence>